<accession>A0A7M7P5Q5</accession>
<name>A0A7M7P5Q5_STRPU</name>
<feature type="domain" description="RRM" evidence="10">
    <location>
        <begin position="39"/>
        <end position="118"/>
    </location>
</feature>
<evidence type="ECO:0000259" key="10">
    <source>
        <dbReference type="PROSITE" id="PS50102"/>
    </source>
</evidence>
<dbReference type="PANTHER" id="PTHR11176:SF57">
    <property type="entry name" value="PROTEIN BOULE"/>
    <property type="match status" value="1"/>
</dbReference>
<dbReference type="GO" id="GO:0005737">
    <property type="term" value="C:cytoplasm"/>
    <property type="evidence" value="ECO:0000318"/>
    <property type="project" value="GO_Central"/>
</dbReference>
<evidence type="ECO:0000256" key="7">
    <source>
        <dbReference type="ARBA" id="ARBA00022884"/>
    </source>
</evidence>
<comment type="subcellular location">
    <subcellularLocation>
        <location evidence="1">Cytoplasm</location>
    </subcellularLocation>
</comment>
<feature type="region of interest" description="Disordered" evidence="9">
    <location>
        <begin position="1"/>
        <end position="31"/>
    </location>
</feature>
<dbReference type="PANTHER" id="PTHR11176">
    <property type="entry name" value="BOULE-RELATED"/>
    <property type="match status" value="1"/>
</dbReference>
<dbReference type="SUPFAM" id="SSF54928">
    <property type="entry name" value="RNA-binding domain, RBD"/>
    <property type="match status" value="1"/>
</dbReference>
<dbReference type="OrthoDB" id="762982at2759"/>
<evidence type="ECO:0000256" key="4">
    <source>
        <dbReference type="ARBA" id="ARBA00022782"/>
    </source>
</evidence>
<dbReference type="GO" id="GO:0003730">
    <property type="term" value="F:mRNA 3'-UTR binding"/>
    <property type="evidence" value="ECO:0000318"/>
    <property type="project" value="GO_Central"/>
</dbReference>
<protein>
    <recommendedName>
        <fullName evidence="10">RRM domain-containing protein</fullName>
    </recommendedName>
</protein>
<dbReference type="GO" id="GO:0045948">
    <property type="term" value="P:positive regulation of translational initiation"/>
    <property type="evidence" value="ECO:0000318"/>
    <property type="project" value="GO_Central"/>
</dbReference>
<dbReference type="GO" id="GO:0070935">
    <property type="term" value="P:3'-UTR-mediated mRNA stabilization"/>
    <property type="evidence" value="ECO:0000318"/>
    <property type="project" value="GO_Central"/>
</dbReference>
<evidence type="ECO:0000256" key="1">
    <source>
        <dbReference type="ARBA" id="ARBA00004496"/>
    </source>
</evidence>
<dbReference type="CDD" id="cd12412">
    <property type="entry name" value="RRM_DAZL_BOULE"/>
    <property type="match status" value="1"/>
</dbReference>
<evidence type="ECO:0000256" key="9">
    <source>
        <dbReference type="SAM" id="MobiDB-lite"/>
    </source>
</evidence>
<dbReference type="Proteomes" id="UP000007110">
    <property type="component" value="Unassembled WGS sequence"/>
</dbReference>
<proteinExistence type="predicted"/>
<dbReference type="FunFam" id="3.30.70.330:FF:000167">
    <property type="entry name" value="protein boule-like isoform X1"/>
    <property type="match status" value="1"/>
</dbReference>
<evidence type="ECO:0000256" key="5">
    <source>
        <dbReference type="ARBA" id="ARBA00022845"/>
    </source>
</evidence>
<dbReference type="Gene3D" id="3.30.70.330">
    <property type="match status" value="1"/>
</dbReference>
<reference evidence="12" key="1">
    <citation type="submission" date="2015-02" db="EMBL/GenBank/DDBJ databases">
        <title>Genome sequencing for Strongylocentrotus purpuratus.</title>
        <authorList>
            <person name="Murali S."/>
            <person name="Liu Y."/>
            <person name="Vee V."/>
            <person name="English A."/>
            <person name="Wang M."/>
            <person name="Skinner E."/>
            <person name="Han Y."/>
            <person name="Muzny D.M."/>
            <person name="Worley K.C."/>
            <person name="Gibbs R.A."/>
        </authorList>
    </citation>
    <scope>NUCLEOTIDE SEQUENCE</scope>
</reference>
<dbReference type="InterPro" id="IPR034988">
    <property type="entry name" value="DAZ_BOULE_RRM"/>
</dbReference>
<dbReference type="GO" id="GO:0007283">
    <property type="term" value="P:spermatogenesis"/>
    <property type="evidence" value="ECO:0007669"/>
    <property type="project" value="UniProtKB-KW"/>
</dbReference>
<keyword evidence="12" id="KW-1185">Reference proteome</keyword>
<dbReference type="KEGG" id="spu:100892519"/>
<dbReference type="EnsemblMetazoa" id="XM_030993324">
    <property type="protein sequence ID" value="XP_030849184"/>
    <property type="gene ID" value="LOC105446761"/>
</dbReference>
<reference evidence="11" key="2">
    <citation type="submission" date="2021-01" db="UniProtKB">
        <authorList>
            <consortium name="EnsemblMetazoa"/>
        </authorList>
    </citation>
    <scope>IDENTIFICATION</scope>
</reference>
<dbReference type="InterPro" id="IPR000504">
    <property type="entry name" value="RRM_dom"/>
</dbReference>
<keyword evidence="5" id="KW-0810">Translation regulation</keyword>
<dbReference type="RefSeq" id="XP_030846217.1">
    <property type="nucleotide sequence ID" value="XM_030990357.1"/>
</dbReference>
<dbReference type="RefSeq" id="XP_030849184.1">
    <property type="nucleotide sequence ID" value="XM_030993324.1"/>
</dbReference>
<dbReference type="AlphaFoldDB" id="A0A7M7P5Q5"/>
<keyword evidence="7 8" id="KW-0694">RNA-binding</keyword>
<keyword evidence="6" id="KW-0744">Spermatogenesis</keyword>
<dbReference type="InterPro" id="IPR012677">
    <property type="entry name" value="Nucleotide-bd_a/b_plait_sf"/>
</dbReference>
<evidence type="ECO:0000256" key="8">
    <source>
        <dbReference type="PROSITE-ProRule" id="PRU00176"/>
    </source>
</evidence>
<dbReference type="Pfam" id="PF00076">
    <property type="entry name" value="RRM_1"/>
    <property type="match status" value="1"/>
</dbReference>
<evidence type="ECO:0000313" key="12">
    <source>
        <dbReference type="Proteomes" id="UP000007110"/>
    </source>
</evidence>
<dbReference type="KEGG" id="spu:105446761"/>
<dbReference type="GO" id="GO:0030154">
    <property type="term" value="P:cell differentiation"/>
    <property type="evidence" value="ECO:0007669"/>
    <property type="project" value="UniProtKB-KW"/>
</dbReference>
<dbReference type="PROSITE" id="PS50102">
    <property type="entry name" value="RRM"/>
    <property type="match status" value="1"/>
</dbReference>
<sequence length="440" mass="48090">MNMSESQSSPTLESAGSSQAPSPVTGAPNAPRYGTIIPNRIFVGGIAFNQTSDAELRNFFSAFGHVKEAKIIADRAGVSKGYGFITFETPEEAHRILKDQANCLVFKEKKLNIGQAIRKQPLKYPKDVDPALIPSGMVFHSPSGGYSYTYHNGVAYFNPSDAQAATHGHPGHPVQTTIAAHHHHQQQAQPQYAPYTVPFMLPPPTPQQYMTNQHQQFAYQQPQPVRQPAPQYQTQWRWVPAQAPSAAAVNGGMLPVSPLYPNPPQPHSHEVIYQQAHHYQTQEIGEVPIMEPSAAEGTTVVQTADHMPTQVISRHQPYLGTTELQQATYTTSYDPNTIPTSIVQKVTPKFTGKRPIKMPRRGDRAVKTIRTDIPGQPCTSPMGYPTMMMAAPPRMDEALMMNLNSTAHMGVSAAHMAGPAHMVNSTHMGNATHITGGGDN</sequence>
<dbReference type="GO" id="GO:0008494">
    <property type="term" value="F:translation activator activity"/>
    <property type="evidence" value="ECO:0000318"/>
    <property type="project" value="GO_Central"/>
</dbReference>
<evidence type="ECO:0000256" key="2">
    <source>
        <dbReference type="ARBA" id="ARBA00022473"/>
    </source>
</evidence>
<keyword evidence="4" id="KW-0221">Differentiation</keyword>
<evidence type="ECO:0000256" key="6">
    <source>
        <dbReference type="ARBA" id="ARBA00022871"/>
    </source>
</evidence>
<dbReference type="GeneID" id="105446761"/>
<organism evidence="11 12">
    <name type="scientific">Strongylocentrotus purpuratus</name>
    <name type="common">Purple sea urchin</name>
    <dbReference type="NCBI Taxonomy" id="7668"/>
    <lineage>
        <taxon>Eukaryota</taxon>
        <taxon>Metazoa</taxon>
        <taxon>Echinodermata</taxon>
        <taxon>Eleutherozoa</taxon>
        <taxon>Echinozoa</taxon>
        <taxon>Echinoidea</taxon>
        <taxon>Euechinoidea</taxon>
        <taxon>Echinacea</taxon>
        <taxon>Camarodonta</taxon>
        <taxon>Echinidea</taxon>
        <taxon>Strongylocentrotidae</taxon>
        <taxon>Strongylocentrotus</taxon>
    </lineage>
</organism>
<keyword evidence="2" id="KW-0217">Developmental protein</keyword>
<dbReference type="InterPro" id="IPR035979">
    <property type="entry name" value="RBD_domain_sf"/>
</dbReference>
<dbReference type="SMART" id="SM00360">
    <property type="entry name" value="RRM"/>
    <property type="match status" value="1"/>
</dbReference>
<dbReference type="GO" id="GO:0051321">
    <property type="term" value="P:meiotic cell cycle"/>
    <property type="evidence" value="ECO:0007669"/>
    <property type="project" value="UniProtKB-ARBA"/>
</dbReference>
<keyword evidence="3" id="KW-0963">Cytoplasm</keyword>
<dbReference type="InParanoid" id="A0A7M7P5Q5"/>
<dbReference type="GeneID" id="100892519"/>
<feature type="compositionally biased region" description="Polar residues" evidence="9">
    <location>
        <begin position="1"/>
        <end position="22"/>
    </location>
</feature>
<evidence type="ECO:0000313" key="11">
    <source>
        <dbReference type="EnsemblMetazoa" id="XP_030846217"/>
    </source>
</evidence>
<evidence type="ECO:0000256" key="3">
    <source>
        <dbReference type="ARBA" id="ARBA00022490"/>
    </source>
</evidence>
<dbReference type="EnsemblMetazoa" id="XM_030990357">
    <property type="protein sequence ID" value="XP_030846217"/>
    <property type="gene ID" value="LOC100892519"/>
</dbReference>